<dbReference type="GO" id="GO:0016709">
    <property type="term" value="F:oxidoreductase activity, acting on paired donors, with incorporation or reduction of molecular oxygen, NAD(P)H as one donor, and incorporation of one atom of oxygen"/>
    <property type="evidence" value="ECO:0007669"/>
    <property type="project" value="UniProtKB-ARBA"/>
</dbReference>
<dbReference type="Pfam" id="PF01494">
    <property type="entry name" value="FAD_binding_3"/>
    <property type="match status" value="1"/>
</dbReference>
<dbReference type="Gene3D" id="3.40.30.120">
    <property type="match status" value="1"/>
</dbReference>
<dbReference type="PRINTS" id="PR00420">
    <property type="entry name" value="RNGMNOXGNASE"/>
</dbReference>
<dbReference type="EMBL" id="KF731828">
    <property type="protein sequence ID" value="AHZ61851.1"/>
    <property type="molecule type" value="Genomic_DNA"/>
</dbReference>
<gene>
    <name evidence="5" type="primary">lom17</name>
</gene>
<comment type="cofactor">
    <cofactor evidence="1">
        <name>FAD</name>
        <dbReference type="ChEBI" id="CHEBI:57692"/>
    </cofactor>
</comment>
<evidence type="ECO:0000259" key="4">
    <source>
        <dbReference type="Pfam" id="PF01494"/>
    </source>
</evidence>
<dbReference type="InterPro" id="IPR002938">
    <property type="entry name" value="FAD-bd"/>
</dbReference>
<proteinExistence type="predicted"/>
<dbReference type="AlphaFoldDB" id="A0A059UHG9"/>
<dbReference type="GO" id="GO:0071949">
    <property type="term" value="F:FAD binding"/>
    <property type="evidence" value="ECO:0007669"/>
    <property type="project" value="InterPro"/>
</dbReference>
<feature type="domain" description="FAD-binding" evidence="4">
    <location>
        <begin position="2"/>
        <end position="332"/>
    </location>
</feature>
<dbReference type="Pfam" id="PF21274">
    <property type="entry name" value="Rng_hyd_C"/>
    <property type="match status" value="1"/>
</dbReference>
<dbReference type="Gene3D" id="3.50.50.60">
    <property type="entry name" value="FAD/NAD(P)-binding domain"/>
    <property type="match status" value="2"/>
</dbReference>
<dbReference type="PANTHER" id="PTHR43004">
    <property type="entry name" value="TRK SYSTEM POTASSIUM UPTAKE PROTEIN"/>
    <property type="match status" value="1"/>
</dbReference>
<evidence type="ECO:0000256" key="2">
    <source>
        <dbReference type="ARBA" id="ARBA00022630"/>
    </source>
</evidence>
<evidence type="ECO:0000256" key="3">
    <source>
        <dbReference type="ARBA" id="ARBA00022827"/>
    </source>
</evidence>
<reference evidence="5" key="1">
    <citation type="journal article" date="2014" name="Tetrahedron">
        <title>Discovery of the lomaiviticin biosynthetic gene cluster in Salinispora pacifica.</title>
        <authorList>
            <person name="Janso J.E."/>
            <person name="Haltli B.A."/>
            <person name="Eustaquio A.S."/>
            <person name="Kulowski K."/>
            <person name="Waldman A.J."/>
            <person name="Zha L."/>
            <person name="Nakamura H."/>
            <person name="Bernan V.S."/>
            <person name="He H."/>
            <person name="Carter G.T."/>
            <person name="Koehn F.E."/>
            <person name="Balskus E.P."/>
        </authorList>
    </citation>
    <scope>NUCLEOTIDE SEQUENCE</scope>
    <source>
        <strain evidence="5">DPJ-0016</strain>
    </source>
</reference>
<organism evidence="5">
    <name type="scientific">Salinispora pacifica</name>
    <dbReference type="NCBI Taxonomy" id="351187"/>
    <lineage>
        <taxon>Bacteria</taxon>
        <taxon>Bacillati</taxon>
        <taxon>Actinomycetota</taxon>
        <taxon>Actinomycetes</taxon>
        <taxon>Micromonosporales</taxon>
        <taxon>Micromonosporaceae</taxon>
        <taxon>Salinispora</taxon>
    </lineage>
</organism>
<accession>A0A059UHG9</accession>
<keyword evidence="3" id="KW-0274">FAD</keyword>
<dbReference type="InterPro" id="IPR036188">
    <property type="entry name" value="FAD/NAD-bd_sf"/>
</dbReference>
<name>A0A059UHG9_SALPI</name>
<dbReference type="PANTHER" id="PTHR43004:SF19">
    <property type="entry name" value="BINDING MONOOXYGENASE, PUTATIVE (JCVI)-RELATED"/>
    <property type="match status" value="1"/>
</dbReference>
<protein>
    <submittedName>
        <fullName evidence="5">Lom17</fullName>
    </submittedName>
</protein>
<evidence type="ECO:0000313" key="5">
    <source>
        <dbReference type="EMBL" id="AHZ61851.1"/>
    </source>
</evidence>
<sequence>MDTDVIVVGAGPVGLMLAVELHLGGARVRVYDRLAAATGESRALGFNRRAAESLDQRGLLARLAGIRWGPMGHFGGVRIDLSRLDDDHSGILGLPQARTEQMLTDWLAAQGVPVIRRHELTGVREAGNGVVAAFAEPGGGTEVRAHYLVGCDGARSTVRALAGIKASGPAATRGMYTAEITGVELRPRPIGERRPGGSMVVCTPVGDGRYRIVLHDRGLPPNPDPDALTFAEVADAWQRLTGESLHHGSAQWLWACGNAAAVAEQYRRGRIFLAGDAAHEMPPLAAWGLSAGLQDAVNLGWKLAAAVHGWAPPDLLDTYHTERHPIGRQLIADAQAASSLYLGDETMEPIRSVLAELVTHTDAAEHLAGRGSGLGIRYDLGPGEHPLLGRRMPPHHQLTLPNGDTPRITDLLHPARPLLITTTTAHPTAHPWTDRIDIITGTWTHQPHPTLHTALIRPDGYLAWTAPGSTNDLTHALTRWFGAPQNGTGR</sequence>
<dbReference type="Gene3D" id="3.30.70.2450">
    <property type="match status" value="1"/>
</dbReference>
<dbReference type="SUPFAM" id="SSF51905">
    <property type="entry name" value="FAD/NAD(P)-binding domain"/>
    <property type="match status" value="1"/>
</dbReference>
<keyword evidence="2" id="KW-0285">Flavoprotein</keyword>
<evidence type="ECO:0000256" key="1">
    <source>
        <dbReference type="ARBA" id="ARBA00001974"/>
    </source>
</evidence>
<dbReference type="InterPro" id="IPR050641">
    <property type="entry name" value="RIFMO-like"/>
</dbReference>